<dbReference type="SUPFAM" id="SSF143120">
    <property type="entry name" value="YefM-like"/>
    <property type="match status" value="1"/>
</dbReference>
<organism evidence="3 4">
    <name type="scientific">Allomesorhizobium camelthorni</name>
    <dbReference type="NCBI Taxonomy" id="475069"/>
    <lineage>
        <taxon>Bacteria</taxon>
        <taxon>Pseudomonadati</taxon>
        <taxon>Pseudomonadota</taxon>
        <taxon>Alphaproteobacteria</taxon>
        <taxon>Hyphomicrobiales</taxon>
        <taxon>Phyllobacteriaceae</taxon>
        <taxon>Allomesorhizobium</taxon>
    </lineage>
</organism>
<evidence type="ECO:0000256" key="1">
    <source>
        <dbReference type="ARBA" id="ARBA00009981"/>
    </source>
</evidence>
<keyword evidence="4" id="KW-1185">Reference proteome</keyword>
<dbReference type="AlphaFoldDB" id="A0A6G4W935"/>
<dbReference type="InterPro" id="IPR006442">
    <property type="entry name" value="Antitoxin_Phd/YefM"/>
</dbReference>
<comment type="function">
    <text evidence="2">Antitoxin component of a type II toxin-antitoxin (TA) system.</text>
</comment>
<dbReference type="Proteomes" id="UP001642900">
    <property type="component" value="Unassembled WGS sequence"/>
</dbReference>
<name>A0A6G4W935_9HYPH</name>
<dbReference type="NCBIfam" id="TIGR01552">
    <property type="entry name" value="phd_fam"/>
    <property type="match status" value="1"/>
</dbReference>
<proteinExistence type="inferred from homology"/>
<evidence type="ECO:0000313" key="4">
    <source>
        <dbReference type="Proteomes" id="UP001642900"/>
    </source>
</evidence>
<dbReference type="Gene3D" id="3.40.1620.10">
    <property type="entry name" value="YefM-like domain"/>
    <property type="match status" value="1"/>
</dbReference>
<evidence type="ECO:0000313" key="3">
    <source>
        <dbReference type="EMBL" id="NGO51282.1"/>
    </source>
</evidence>
<gene>
    <name evidence="3" type="ORF">G6N73_08825</name>
</gene>
<comment type="similarity">
    <text evidence="1 2">Belongs to the phD/YefM antitoxin family.</text>
</comment>
<dbReference type="EMBL" id="JAAKZF010000008">
    <property type="protein sequence ID" value="NGO51282.1"/>
    <property type="molecule type" value="Genomic_DNA"/>
</dbReference>
<sequence length="91" mass="10323">MNRHVNMLEAKTNLSRLVEAVESGAESEIIIARNGKPAARLVPIEAKARRPVRLGLANGKYPVMTQEEFDADNEEIWREFNEKSLFPDNTK</sequence>
<comment type="caution">
    <text evidence="3">The sequence shown here is derived from an EMBL/GenBank/DDBJ whole genome shotgun (WGS) entry which is preliminary data.</text>
</comment>
<dbReference type="Pfam" id="PF02604">
    <property type="entry name" value="PhdYeFM_antitox"/>
    <property type="match status" value="1"/>
</dbReference>
<protein>
    <recommendedName>
        <fullName evidence="2">Antitoxin</fullName>
    </recommendedName>
</protein>
<evidence type="ECO:0000256" key="2">
    <source>
        <dbReference type="RuleBase" id="RU362080"/>
    </source>
</evidence>
<dbReference type="RefSeq" id="WP_165026276.1">
    <property type="nucleotide sequence ID" value="NZ_JAAKZF010000008.1"/>
</dbReference>
<accession>A0A6G4W935</accession>
<reference evidence="3 4" key="1">
    <citation type="submission" date="2020-02" db="EMBL/GenBank/DDBJ databases">
        <title>Genome sequence of strain CCNWXJ40-4.</title>
        <authorList>
            <person name="Gao J."/>
            <person name="Sun J."/>
        </authorList>
    </citation>
    <scope>NUCLEOTIDE SEQUENCE [LARGE SCALE GENOMIC DNA]</scope>
    <source>
        <strain evidence="3 4">CCNWXJ 40-4</strain>
    </source>
</reference>
<dbReference type="InterPro" id="IPR036165">
    <property type="entry name" value="YefM-like_sf"/>
</dbReference>